<feature type="compositionally biased region" description="Polar residues" evidence="1">
    <location>
        <begin position="1"/>
        <end position="14"/>
    </location>
</feature>
<reference evidence="2" key="1">
    <citation type="submission" date="2022-07" db="EMBL/GenBank/DDBJ databases">
        <title>Phylogenomic reconstructions and comparative analyses of Kickxellomycotina fungi.</title>
        <authorList>
            <person name="Reynolds N.K."/>
            <person name="Stajich J.E."/>
            <person name="Barry K."/>
            <person name="Grigoriev I.V."/>
            <person name="Crous P."/>
            <person name="Smith M.E."/>
        </authorList>
    </citation>
    <scope>NUCLEOTIDE SEQUENCE</scope>
    <source>
        <strain evidence="2">RSA 861</strain>
    </source>
</reference>
<keyword evidence="3" id="KW-1185">Reference proteome</keyword>
<accession>A0A9W8E0J3</accession>
<dbReference type="EMBL" id="JANBPT010000156">
    <property type="protein sequence ID" value="KAJ1926676.1"/>
    <property type="molecule type" value="Genomic_DNA"/>
</dbReference>
<evidence type="ECO:0000313" key="3">
    <source>
        <dbReference type="Proteomes" id="UP001150569"/>
    </source>
</evidence>
<organism evidence="2 3">
    <name type="scientific">Tieghemiomyces parasiticus</name>
    <dbReference type="NCBI Taxonomy" id="78921"/>
    <lineage>
        <taxon>Eukaryota</taxon>
        <taxon>Fungi</taxon>
        <taxon>Fungi incertae sedis</taxon>
        <taxon>Zoopagomycota</taxon>
        <taxon>Kickxellomycotina</taxon>
        <taxon>Dimargaritomycetes</taxon>
        <taxon>Dimargaritales</taxon>
        <taxon>Dimargaritaceae</taxon>
        <taxon>Tieghemiomyces</taxon>
    </lineage>
</organism>
<dbReference type="Proteomes" id="UP001150569">
    <property type="component" value="Unassembled WGS sequence"/>
</dbReference>
<proteinExistence type="predicted"/>
<comment type="caution">
    <text evidence="2">The sequence shown here is derived from an EMBL/GenBank/DDBJ whole genome shotgun (WGS) entry which is preliminary data.</text>
</comment>
<name>A0A9W8E0J3_9FUNG</name>
<gene>
    <name evidence="2" type="ORF">IWQ60_003591</name>
</gene>
<evidence type="ECO:0000313" key="2">
    <source>
        <dbReference type="EMBL" id="KAJ1926676.1"/>
    </source>
</evidence>
<protein>
    <submittedName>
        <fullName evidence="2">Uncharacterized protein</fullName>
    </submittedName>
</protein>
<feature type="region of interest" description="Disordered" evidence="1">
    <location>
        <begin position="1"/>
        <end position="33"/>
    </location>
</feature>
<sequence>MLFKKSQSSQNMSESDQDMDNEDRGVDPLTSEHPVAPSMHYIYYGPKLTSTKLYIGHDKDSPEFVMSIPGFFKYYQLQRCNPDGSIPEDSPVLWSRPMKMFKFYFENPVDGTRIDMRCGKCFSRWHFQFVYCSQPYAWRRTKWSHSKWECMRVDKDMKPVGSRVAYFTRKCFSRVQGTIDLHMDETWVEGFKEFILYSAMVIIQEVESREAARH</sequence>
<evidence type="ECO:0000256" key="1">
    <source>
        <dbReference type="SAM" id="MobiDB-lite"/>
    </source>
</evidence>
<dbReference type="AlphaFoldDB" id="A0A9W8E0J3"/>
<dbReference type="OrthoDB" id="5560863at2759"/>